<accession>A0ABW1A8D4</accession>
<dbReference type="EMBL" id="JBHSON010000046">
    <property type="protein sequence ID" value="MFC5749843.1"/>
    <property type="molecule type" value="Genomic_DNA"/>
</dbReference>
<keyword evidence="1" id="KW-0560">Oxidoreductase</keyword>
<gene>
    <name evidence="3" type="ORF">ACFPZN_29810</name>
</gene>
<protein>
    <submittedName>
        <fullName evidence="3">2-oxoacid:acceptor oxidoreductase family protein</fullName>
    </submittedName>
</protein>
<evidence type="ECO:0000256" key="1">
    <source>
        <dbReference type="ARBA" id="ARBA00023002"/>
    </source>
</evidence>
<evidence type="ECO:0000313" key="3">
    <source>
        <dbReference type="EMBL" id="MFC5749843.1"/>
    </source>
</evidence>
<dbReference type="RefSeq" id="WP_378285567.1">
    <property type="nucleotide sequence ID" value="NZ_JBHSON010000046.1"/>
</dbReference>
<reference evidence="4" key="1">
    <citation type="journal article" date="2019" name="Int. J. Syst. Evol. Microbiol.">
        <title>The Global Catalogue of Microorganisms (GCM) 10K type strain sequencing project: providing services to taxonomists for standard genome sequencing and annotation.</title>
        <authorList>
            <consortium name="The Broad Institute Genomics Platform"/>
            <consortium name="The Broad Institute Genome Sequencing Center for Infectious Disease"/>
            <person name="Wu L."/>
            <person name="Ma J."/>
        </authorList>
    </citation>
    <scope>NUCLEOTIDE SEQUENCE [LARGE SCALE GENOMIC DNA]</scope>
    <source>
        <strain evidence="4">KCTC 42087</strain>
    </source>
</reference>
<sequence length="200" mass="20569">MTERALRLTGIGGQGVQLAARTLGVAAASQGLSAMVFGEYAGMMRGGNTDATVVIGTRRLVTPPTVSRPWGAIAMHHEFWADVERRMSPGGVVIVDGSVFRGEPARDDLIVVTVEATAAATGLGNARGGSMVTLGALAAATGVVTVESLEAAAGEVLPSYRAQHAEANAAAIRAGYELVAERATEAWPDEKREAEVGAGR</sequence>
<feature type="domain" description="Pyruvate/ketoisovalerate oxidoreductase catalytic" evidence="2">
    <location>
        <begin position="12"/>
        <end position="177"/>
    </location>
</feature>
<evidence type="ECO:0000259" key="2">
    <source>
        <dbReference type="Pfam" id="PF01558"/>
    </source>
</evidence>
<name>A0ABW1A8D4_9ACTN</name>
<dbReference type="InterPro" id="IPR019752">
    <property type="entry name" value="Pyrv/ketoisovalerate_OxRed_cat"/>
</dbReference>
<evidence type="ECO:0000313" key="4">
    <source>
        <dbReference type="Proteomes" id="UP001596074"/>
    </source>
</evidence>
<dbReference type="Gene3D" id="3.40.920.10">
    <property type="entry name" value="Pyruvate-ferredoxin oxidoreductase, PFOR, domain III"/>
    <property type="match status" value="1"/>
</dbReference>
<dbReference type="Proteomes" id="UP001596074">
    <property type="component" value="Unassembled WGS sequence"/>
</dbReference>
<organism evidence="3 4">
    <name type="scientific">Actinomadura rugatobispora</name>
    <dbReference type="NCBI Taxonomy" id="1994"/>
    <lineage>
        <taxon>Bacteria</taxon>
        <taxon>Bacillati</taxon>
        <taxon>Actinomycetota</taxon>
        <taxon>Actinomycetes</taxon>
        <taxon>Streptosporangiales</taxon>
        <taxon>Thermomonosporaceae</taxon>
        <taxon>Actinomadura</taxon>
    </lineage>
</organism>
<keyword evidence="4" id="KW-1185">Reference proteome</keyword>
<dbReference type="PANTHER" id="PTHR42730">
    <property type="entry name" value="2-OXOGLUTARATE SYNTHASE SUBUNIT KORC"/>
    <property type="match status" value="1"/>
</dbReference>
<dbReference type="InterPro" id="IPR002869">
    <property type="entry name" value="Pyrv_flavodox_OxRed_cen"/>
</dbReference>
<dbReference type="InterPro" id="IPR052554">
    <property type="entry name" value="2-oxoglutarate_synth_KorC"/>
</dbReference>
<dbReference type="PANTHER" id="PTHR42730:SF1">
    <property type="entry name" value="2-OXOGLUTARATE SYNTHASE SUBUNIT KORC"/>
    <property type="match status" value="1"/>
</dbReference>
<comment type="caution">
    <text evidence="3">The sequence shown here is derived from an EMBL/GenBank/DDBJ whole genome shotgun (WGS) entry which is preliminary data.</text>
</comment>
<dbReference type="Pfam" id="PF01558">
    <property type="entry name" value="POR"/>
    <property type="match status" value="1"/>
</dbReference>
<dbReference type="SUPFAM" id="SSF53323">
    <property type="entry name" value="Pyruvate-ferredoxin oxidoreductase, PFOR, domain III"/>
    <property type="match status" value="1"/>
</dbReference>
<proteinExistence type="predicted"/>